<dbReference type="AlphaFoldDB" id="A0A919JWX4"/>
<name>A0A919JWX4_9ACTN</name>
<feature type="transmembrane region" description="Helical" evidence="1">
    <location>
        <begin position="116"/>
        <end position="142"/>
    </location>
</feature>
<evidence type="ECO:0008006" key="4">
    <source>
        <dbReference type="Google" id="ProtNLM"/>
    </source>
</evidence>
<reference evidence="2" key="1">
    <citation type="submission" date="2021-01" db="EMBL/GenBank/DDBJ databases">
        <title>Whole genome shotgun sequence of Actinoplanes rishiriensis NBRC 108556.</title>
        <authorList>
            <person name="Komaki H."/>
            <person name="Tamura T."/>
        </authorList>
    </citation>
    <scope>NUCLEOTIDE SEQUENCE</scope>
    <source>
        <strain evidence="2">NBRC 108556</strain>
    </source>
</reference>
<dbReference type="EMBL" id="BOMV01000023">
    <property type="protein sequence ID" value="GIE95035.1"/>
    <property type="molecule type" value="Genomic_DNA"/>
</dbReference>
<dbReference type="RefSeq" id="WP_203781338.1">
    <property type="nucleotide sequence ID" value="NZ_BOMV01000023.1"/>
</dbReference>
<dbReference type="Proteomes" id="UP000636960">
    <property type="component" value="Unassembled WGS sequence"/>
</dbReference>
<gene>
    <name evidence="2" type="ORF">Ari01nite_25000</name>
</gene>
<accession>A0A919JWX4</accession>
<protein>
    <recommendedName>
        <fullName evidence="4">Integral membrane protein</fullName>
    </recommendedName>
</protein>
<keyword evidence="1" id="KW-0472">Membrane</keyword>
<comment type="caution">
    <text evidence="2">The sequence shown here is derived from an EMBL/GenBank/DDBJ whole genome shotgun (WGS) entry which is preliminary data.</text>
</comment>
<evidence type="ECO:0000256" key="1">
    <source>
        <dbReference type="SAM" id="Phobius"/>
    </source>
</evidence>
<keyword evidence="1" id="KW-0812">Transmembrane</keyword>
<keyword evidence="1" id="KW-1133">Transmembrane helix</keyword>
<feature type="transmembrane region" description="Helical" evidence="1">
    <location>
        <begin position="74"/>
        <end position="96"/>
    </location>
</feature>
<feature type="transmembrane region" description="Helical" evidence="1">
    <location>
        <begin position="39"/>
        <end position="62"/>
    </location>
</feature>
<sequence length="161" mass="16058">MSPAVAVLLLLAGLSEAIGRVLPVVARRSGATRRTASGLLLLGAVVDGAVFAVWPLAAWTLAGLRWPEATGADPLFWSPALAAPLLLAAVLAFPLLGPALHALLLAGVGTGLADALAASAGLGWWVAAGCVATAGLGLAVAVESVRRLVARLGRPVPEVTP</sequence>
<evidence type="ECO:0000313" key="3">
    <source>
        <dbReference type="Proteomes" id="UP000636960"/>
    </source>
</evidence>
<evidence type="ECO:0000313" key="2">
    <source>
        <dbReference type="EMBL" id="GIE95035.1"/>
    </source>
</evidence>
<keyword evidence="3" id="KW-1185">Reference proteome</keyword>
<organism evidence="2 3">
    <name type="scientific">Paractinoplanes rishiriensis</name>
    <dbReference type="NCBI Taxonomy" id="1050105"/>
    <lineage>
        <taxon>Bacteria</taxon>
        <taxon>Bacillati</taxon>
        <taxon>Actinomycetota</taxon>
        <taxon>Actinomycetes</taxon>
        <taxon>Micromonosporales</taxon>
        <taxon>Micromonosporaceae</taxon>
        <taxon>Paractinoplanes</taxon>
    </lineage>
</organism>
<proteinExistence type="predicted"/>